<keyword evidence="12" id="KW-1185">Reference proteome</keyword>
<feature type="transmembrane region" description="Helical" evidence="10">
    <location>
        <begin position="79"/>
        <end position="100"/>
    </location>
</feature>
<protein>
    <submittedName>
        <fullName evidence="11">Uncharacterized protein</fullName>
    </submittedName>
</protein>
<feature type="transmembrane region" description="Helical" evidence="10">
    <location>
        <begin position="112"/>
        <end position="132"/>
    </location>
</feature>
<dbReference type="PANTHER" id="PTHR45826">
    <property type="entry name" value="POLYAMINE TRANSPORTER PUT1"/>
    <property type="match status" value="1"/>
</dbReference>
<feature type="transmembrane region" description="Helical" evidence="10">
    <location>
        <begin position="195"/>
        <end position="216"/>
    </location>
</feature>
<sequence>MQVEIQPQPHSRKPPQPIFSNGHHQTTPPQPPPTTQNPPQLLPITTTTAHDPKKLTLIPLIFLIYFEVAGGPYGEEPTVQAAGPLLAILGFLIFPFIWSIPEALITAELSTAFPGNGGFVIWADAAFGPFFGSLMGTWKFLSGVINMAAYPVLCVDYLQNIFSVFSGGYPRYLTVTLFTLLLSFVNYLGLSIVGYFAVFLGIISLLPFIIMSLIAIPQIKPHRWLSLGQKGVKHDWNLFFNTLFWNLNFWDNVSTLAGEVKNPQKIFPKALFFAVIFTCVAYIIPLMAVTGAVSVDQSKWEAGFMAQAAEIISGNWLRLWIEIGAVLSGIGLFEAQLSSSAYQVLGMAELGFLPKFFGVQSKWFNTPWVGIVFSTVITLAVSFMNFTEIISSANFLYSLGMLLEFASFVWLRRKYPAMKRPYRVPMGIPGLVVMCLVPSAFLVYIMAIATKVVFLVCGLMTVAGVGWYFFIKYCKARKWFKFCENGDWFITIGNSEGI</sequence>
<feature type="transmembrane region" description="Helical" evidence="10">
    <location>
        <begin position="55"/>
        <end position="73"/>
    </location>
</feature>
<dbReference type="GO" id="GO:0005886">
    <property type="term" value="C:plasma membrane"/>
    <property type="evidence" value="ECO:0007669"/>
    <property type="project" value="UniProtKB-SubCell"/>
</dbReference>
<keyword evidence="3" id="KW-1003">Cell membrane</keyword>
<keyword evidence="6 10" id="KW-1133">Transmembrane helix</keyword>
<feature type="transmembrane region" description="Helical" evidence="10">
    <location>
        <begin position="395"/>
        <end position="412"/>
    </location>
</feature>
<evidence type="ECO:0000313" key="12">
    <source>
        <dbReference type="Proteomes" id="UP000626092"/>
    </source>
</evidence>
<name>A0A834L6C8_RHOSS</name>
<gene>
    <name evidence="11" type="ORF">RHSIM_Rhsim13G0230900</name>
</gene>
<keyword evidence="4 10" id="KW-0812">Transmembrane</keyword>
<evidence type="ECO:0000256" key="4">
    <source>
        <dbReference type="ARBA" id="ARBA00022692"/>
    </source>
</evidence>
<comment type="subcellular location">
    <subcellularLocation>
        <location evidence="1">Cell membrane</location>
        <topology evidence="1">Multi-pass membrane protein</topology>
    </subcellularLocation>
</comment>
<feature type="compositionally biased region" description="Low complexity" evidence="9">
    <location>
        <begin position="37"/>
        <end position="46"/>
    </location>
</feature>
<evidence type="ECO:0000256" key="9">
    <source>
        <dbReference type="SAM" id="MobiDB-lite"/>
    </source>
</evidence>
<feature type="transmembrane region" description="Helical" evidence="10">
    <location>
        <begin position="271"/>
        <end position="295"/>
    </location>
</feature>
<dbReference type="InterPro" id="IPR044566">
    <property type="entry name" value="RMV1-like"/>
</dbReference>
<comment type="similarity">
    <text evidence="8">Belongs to the amino acid-polyamine-organocation (APC) superfamily. Polyamine:cation symporter (PHS) (TC 2.A.3.12) family.</text>
</comment>
<feature type="region of interest" description="Disordered" evidence="9">
    <location>
        <begin position="1"/>
        <end position="46"/>
    </location>
</feature>
<dbReference type="GO" id="GO:0015293">
    <property type="term" value="F:symporter activity"/>
    <property type="evidence" value="ECO:0007669"/>
    <property type="project" value="UniProtKB-KW"/>
</dbReference>
<dbReference type="Gene3D" id="1.20.1740.10">
    <property type="entry name" value="Amino acid/polyamine transporter I"/>
    <property type="match status" value="1"/>
</dbReference>
<keyword evidence="5" id="KW-0769">Symport</keyword>
<dbReference type="Pfam" id="PF13520">
    <property type="entry name" value="AA_permease_2"/>
    <property type="match status" value="1"/>
</dbReference>
<evidence type="ECO:0000256" key="6">
    <source>
        <dbReference type="ARBA" id="ARBA00022989"/>
    </source>
</evidence>
<keyword evidence="2" id="KW-0813">Transport</keyword>
<feature type="transmembrane region" description="Helical" evidence="10">
    <location>
        <begin position="452"/>
        <end position="471"/>
    </location>
</feature>
<proteinExistence type="inferred from homology"/>
<evidence type="ECO:0000256" key="1">
    <source>
        <dbReference type="ARBA" id="ARBA00004651"/>
    </source>
</evidence>
<keyword evidence="7 10" id="KW-0472">Membrane</keyword>
<dbReference type="PIRSF" id="PIRSF006060">
    <property type="entry name" value="AA_transporter"/>
    <property type="match status" value="1"/>
</dbReference>
<evidence type="ECO:0000256" key="8">
    <source>
        <dbReference type="ARBA" id="ARBA00024041"/>
    </source>
</evidence>
<evidence type="ECO:0000256" key="10">
    <source>
        <dbReference type="SAM" id="Phobius"/>
    </source>
</evidence>
<evidence type="ECO:0000256" key="5">
    <source>
        <dbReference type="ARBA" id="ARBA00022847"/>
    </source>
</evidence>
<feature type="transmembrane region" description="Helical" evidence="10">
    <location>
        <begin position="170"/>
        <end position="189"/>
    </location>
</feature>
<dbReference type="Proteomes" id="UP000626092">
    <property type="component" value="Unassembled WGS sequence"/>
</dbReference>
<comment type="caution">
    <text evidence="11">The sequence shown here is derived from an EMBL/GenBank/DDBJ whole genome shotgun (WGS) entry which is preliminary data.</text>
</comment>
<evidence type="ECO:0000313" key="11">
    <source>
        <dbReference type="EMBL" id="KAF7120356.1"/>
    </source>
</evidence>
<dbReference type="GO" id="GO:0015203">
    <property type="term" value="F:polyamine transmembrane transporter activity"/>
    <property type="evidence" value="ECO:0007669"/>
    <property type="project" value="UniProtKB-ARBA"/>
</dbReference>
<evidence type="ECO:0000256" key="3">
    <source>
        <dbReference type="ARBA" id="ARBA00022475"/>
    </source>
</evidence>
<feature type="transmembrane region" description="Helical" evidence="10">
    <location>
        <begin position="424"/>
        <end position="446"/>
    </location>
</feature>
<evidence type="ECO:0000256" key="2">
    <source>
        <dbReference type="ARBA" id="ARBA00022448"/>
    </source>
</evidence>
<dbReference type="EMBL" id="WJXA01000013">
    <property type="protein sequence ID" value="KAF7120356.1"/>
    <property type="molecule type" value="Genomic_DNA"/>
</dbReference>
<dbReference type="InterPro" id="IPR002293">
    <property type="entry name" value="AA/rel_permease1"/>
</dbReference>
<dbReference type="AlphaFoldDB" id="A0A834L6C8"/>
<feature type="transmembrane region" description="Helical" evidence="10">
    <location>
        <begin position="363"/>
        <end position="383"/>
    </location>
</feature>
<accession>A0A834L6C8</accession>
<dbReference type="FunFam" id="1.20.1740.10:FF:000041">
    <property type="entry name" value="Amino acid permease, putative"/>
    <property type="match status" value="1"/>
</dbReference>
<dbReference type="OrthoDB" id="5982228at2759"/>
<dbReference type="PANTHER" id="PTHR45826:SF8">
    <property type="entry name" value="CATIONIC AMINO ACID TRANSPORTER"/>
    <property type="match status" value="1"/>
</dbReference>
<evidence type="ECO:0000256" key="7">
    <source>
        <dbReference type="ARBA" id="ARBA00023136"/>
    </source>
</evidence>
<reference evidence="11" key="1">
    <citation type="submission" date="2019-11" db="EMBL/GenBank/DDBJ databases">
        <authorList>
            <person name="Liu Y."/>
            <person name="Hou J."/>
            <person name="Li T.-Q."/>
            <person name="Guan C.-H."/>
            <person name="Wu X."/>
            <person name="Wu H.-Z."/>
            <person name="Ling F."/>
            <person name="Zhang R."/>
            <person name="Shi X.-G."/>
            <person name="Ren J.-P."/>
            <person name="Chen E.-F."/>
            <person name="Sun J.-M."/>
        </authorList>
    </citation>
    <scope>NUCLEOTIDE SEQUENCE</scope>
    <source>
        <strain evidence="11">Adult_tree_wgs_1</strain>
        <tissue evidence="11">Leaves</tissue>
    </source>
</reference>
<feature type="transmembrane region" description="Helical" evidence="10">
    <location>
        <begin position="315"/>
        <end position="333"/>
    </location>
</feature>
<organism evidence="11 12">
    <name type="scientific">Rhododendron simsii</name>
    <name type="common">Sims's rhododendron</name>
    <dbReference type="NCBI Taxonomy" id="118357"/>
    <lineage>
        <taxon>Eukaryota</taxon>
        <taxon>Viridiplantae</taxon>
        <taxon>Streptophyta</taxon>
        <taxon>Embryophyta</taxon>
        <taxon>Tracheophyta</taxon>
        <taxon>Spermatophyta</taxon>
        <taxon>Magnoliopsida</taxon>
        <taxon>eudicotyledons</taxon>
        <taxon>Gunneridae</taxon>
        <taxon>Pentapetalae</taxon>
        <taxon>asterids</taxon>
        <taxon>Ericales</taxon>
        <taxon>Ericaceae</taxon>
        <taxon>Ericoideae</taxon>
        <taxon>Rhodoreae</taxon>
        <taxon>Rhododendron</taxon>
    </lineage>
</organism>